<feature type="binding site" evidence="4">
    <location>
        <position position="202"/>
    </location>
    <ligand>
        <name>3-dehydroquinate</name>
        <dbReference type="ChEBI" id="CHEBI:32364"/>
    </ligand>
</feature>
<comment type="subunit">
    <text evidence="4">Homodimer.</text>
</comment>
<proteinExistence type="inferred from homology"/>
<dbReference type="GeneID" id="8680544"/>
<dbReference type="SUPFAM" id="SSF51569">
    <property type="entry name" value="Aldolase"/>
    <property type="match status" value="1"/>
</dbReference>
<dbReference type="AlphaFoldDB" id="D1YVQ2"/>
<sequence>MEFPPKVVATVTSLDEAKEAISLGADIIEIRVDLLDEGPQPLVERIYKLNKPLIITVRPTWEGGAFKGSDRDRVKIFKALVPVADYIDVELRAPNVEELVALTGGTDALSIISYHDFEKMPSKKEMMDIVVQCHEKGDIAKLAVTPASLRDVLRLFEVTLKSKRPLCTIAMGEMGAHSRIVGPVYGSQFTYGYVRKPVAPGQIRVDKILEGLRLLGLR</sequence>
<keyword evidence="6" id="KW-1185">Reference proteome</keyword>
<dbReference type="OrthoDB" id="34329at2157"/>
<accession>D1YVQ2</accession>
<dbReference type="GO" id="GO:0009073">
    <property type="term" value="P:aromatic amino acid family biosynthetic process"/>
    <property type="evidence" value="ECO:0007669"/>
    <property type="project" value="UniProtKB-KW"/>
</dbReference>
<dbReference type="KEGG" id="mpd:MCP_0452"/>
<protein>
    <recommendedName>
        <fullName evidence="4">3-dehydroquinate dehydratase</fullName>
        <shortName evidence="4">3-dehydroquinase</shortName>
        <ecNumber evidence="4">4.2.1.10</ecNumber>
    </recommendedName>
    <alternativeName>
        <fullName evidence="4">Type I DHQase</fullName>
    </alternativeName>
    <alternativeName>
        <fullName evidence="4">Type I dehydroquinase</fullName>
        <shortName evidence="4">DHQ1</shortName>
    </alternativeName>
</protein>
<keyword evidence="2 4" id="KW-0456">Lyase</keyword>
<comment type="catalytic activity">
    <reaction evidence="1 4">
        <text>3-dehydroquinate = 3-dehydroshikimate + H2O</text>
        <dbReference type="Rhea" id="RHEA:21096"/>
        <dbReference type="ChEBI" id="CHEBI:15377"/>
        <dbReference type="ChEBI" id="CHEBI:16630"/>
        <dbReference type="ChEBI" id="CHEBI:32364"/>
        <dbReference type="EC" id="4.2.1.10"/>
    </reaction>
</comment>
<dbReference type="RefSeq" id="WP_012899204.1">
    <property type="nucleotide sequence ID" value="NC_013665.1"/>
</dbReference>
<dbReference type="GO" id="GO:0008652">
    <property type="term" value="P:amino acid biosynthetic process"/>
    <property type="evidence" value="ECO:0007669"/>
    <property type="project" value="UniProtKB-KW"/>
</dbReference>
<feature type="active site" description="Proton donor/acceptor" evidence="4">
    <location>
        <position position="115"/>
    </location>
</feature>
<dbReference type="GO" id="GO:0009423">
    <property type="term" value="P:chorismate biosynthetic process"/>
    <property type="evidence" value="ECO:0007669"/>
    <property type="project" value="UniProtKB-UniRule"/>
</dbReference>
<reference evidence="5 6" key="1">
    <citation type="journal article" date="2007" name="Appl. Environ. Microbiol.">
        <title>Isolation of key methanogens for global methane emission from rice paddy fields: a novel isolate affiliated with the clone cluster rice cluster I.</title>
        <authorList>
            <person name="Sakai S."/>
            <person name="Imachi H."/>
            <person name="Sekiguchi Y."/>
            <person name="Ohashi A."/>
            <person name="Harada H."/>
            <person name="Kamagata Y."/>
        </authorList>
    </citation>
    <scope>NUCLEOTIDE SEQUENCE [LARGE SCALE GENOMIC DNA]</scope>
    <source>
        <strain evidence="6">DSM 17711 / JCM 13418 / NBRC 101707 / SANAE</strain>
    </source>
</reference>
<dbReference type="Gene3D" id="3.20.20.70">
    <property type="entry name" value="Aldolase class I"/>
    <property type="match status" value="1"/>
</dbReference>
<dbReference type="NCBIfam" id="TIGR01093">
    <property type="entry name" value="aroD"/>
    <property type="match status" value="1"/>
</dbReference>
<comment type="similarity">
    <text evidence="4">Belongs to the type-I 3-dehydroquinase family.</text>
</comment>
<dbReference type="EC" id="4.2.1.10" evidence="4"/>
<gene>
    <name evidence="4 5" type="primary">aroD</name>
    <name evidence="5" type="ordered locus">MCP_0452</name>
</gene>
<dbReference type="STRING" id="304371.MCP_0452"/>
<dbReference type="CDD" id="cd00502">
    <property type="entry name" value="DHQase_I"/>
    <property type="match status" value="1"/>
</dbReference>
<feature type="active site" description="Schiff-base intermediate with substrate" evidence="4">
    <location>
        <position position="141"/>
    </location>
</feature>
<dbReference type="eggNOG" id="arCOG02097">
    <property type="taxonomic scope" value="Archaea"/>
</dbReference>
<evidence type="ECO:0000256" key="4">
    <source>
        <dbReference type="HAMAP-Rule" id="MF_00214"/>
    </source>
</evidence>
<reference evidence="5 6" key="2">
    <citation type="journal article" date="2008" name="Int. J. Syst. Evol. Microbiol.">
        <title>Methanocella paludicola gen. nov., sp. nov., a methane-producing archaeon, the first isolate of the lineage 'Rice Cluster I', and proposal of the new archaeal order Methanocellales ord. nov.</title>
        <authorList>
            <person name="Sakai S."/>
            <person name="Imachi H."/>
            <person name="Hanada S."/>
            <person name="Ohashi A."/>
            <person name="Harada H."/>
            <person name="Kamagata Y."/>
        </authorList>
    </citation>
    <scope>NUCLEOTIDE SEQUENCE [LARGE SCALE GENOMIC DNA]</scope>
    <source>
        <strain evidence="6">DSM 17711 / JCM 13418 / NBRC 101707 / SANAE</strain>
    </source>
</reference>
<evidence type="ECO:0000256" key="2">
    <source>
        <dbReference type="ARBA" id="ARBA00023239"/>
    </source>
</evidence>
<comment type="caution">
    <text evidence="4">Lacks conserved residue(s) required for the propagation of feature annotation.</text>
</comment>
<comment type="function">
    <text evidence="4">Involved in the third step of the chorismate pathway, which leads to the biosynthesis of aromatic amino acids. Catalyzes the cis-dehydration of 3-dehydroquinate (DHQ) and introduces the first double bond of the aromatic ring to yield 3-dehydroshikimate.</text>
</comment>
<dbReference type="InParanoid" id="D1YVQ2"/>
<dbReference type="UniPathway" id="UPA00053">
    <property type="reaction ID" value="UER00086"/>
</dbReference>
<dbReference type="Proteomes" id="UP000001882">
    <property type="component" value="Chromosome"/>
</dbReference>
<dbReference type="GO" id="GO:0046279">
    <property type="term" value="P:3,4-dihydroxybenzoate biosynthetic process"/>
    <property type="evidence" value="ECO:0007669"/>
    <property type="project" value="UniProtKB-ARBA"/>
</dbReference>
<name>D1YVQ2_METPS</name>
<feature type="binding site" evidence="4">
    <location>
        <position position="58"/>
    </location>
    <ligand>
        <name>3-dehydroquinate</name>
        <dbReference type="ChEBI" id="CHEBI:32364"/>
    </ligand>
</feature>
<evidence type="ECO:0000313" key="5">
    <source>
        <dbReference type="EMBL" id="BAI60524.1"/>
    </source>
</evidence>
<comment type="pathway">
    <text evidence="4">Metabolic intermediate biosynthesis; chorismate biosynthesis; chorismate from D-erythrose 4-phosphate and phosphoenolpyruvate: step 3/7.</text>
</comment>
<dbReference type="PANTHER" id="PTHR43699:SF1">
    <property type="entry name" value="3-DEHYDROQUINATE DEHYDRATASE"/>
    <property type="match status" value="1"/>
</dbReference>
<feature type="binding site" evidence="4">
    <location>
        <position position="179"/>
    </location>
    <ligand>
        <name>3-dehydroquinate</name>
        <dbReference type="ChEBI" id="CHEBI:32364"/>
    </ligand>
</feature>
<dbReference type="InterPro" id="IPR013785">
    <property type="entry name" value="Aldolase_TIM"/>
</dbReference>
<keyword evidence="4" id="KW-0028">Amino-acid biosynthesis</keyword>
<evidence type="ECO:0000256" key="1">
    <source>
        <dbReference type="ARBA" id="ARBA00001864"/>
    </source>
</evidence>
<dbReference type="EMBL" id="AP011532">
    <property type="protein sequence ID" value="BAI60524.1"/>
    <property type="molecule type" value="Genomic_DNA"/>
</dbReference>
<keyword evidence="3 4" id="KW-0704">Schiff base</keyword>
<organism evidence="5 6">
    <name type="scientific">Methanocella paludicola (strain DSM 17711 / JCM 13418 / NBRC 101707 / SANAE)</name>
    <dbReference type="NCBI Taxonomy" id="304371"/>
    <lineage>
        <taxon>Archaea</taxon>
        <taxon>Methanobacteriati</taxon>
        <taxon>Methanobacteriota</taxon>
        <taxon>Stenosarchaea group</taxon>
        <taxon>Methanomicrobia</taxon>
        <taxon>Methanocellales</taxon>
        <taxon>Methanocellaceae</taxon>
        <taxon>Methanocella</taxon>
    </lineage>
</organism>
<feature type="binding site" evidence="4">
    <location>
        <begin position="29"/>
        <end position="31"/>
    </location>
    <ligand>
        <name>3-dehydroquinate</name>
        <dbReference type="ChEBI" id="CHEBI:32364"/>
    </ligand>
</feature>
<dbReference type="Pfam" id="PF01487">
    <property type="entry name" value="DHquinase_I"/>
    <property type="match status" value="1"/>
</dbReference>
<dbReference type="FunCoup" id="D1YVQ2">
    <property type="interactions" value="76"/>
</dbReference>
<keyword evidence="4" id="KW-0057">Aromatic amino acid biosynthesis</keyword>
<evidence type="ECO:0000313" key="6">
    <source>
        <dbReference type="Proteomes" id="UP000001882"/>
    </source>
</evidence>
<dbReference type="PANTHER" id="PTHR43699">
    <property type="entry name" value="3-DEHYDROQUINATE DEHYDRATASE"/>
    <property type="match status" value="1"/>
</dbReference>
<dbReference type="InterPro" id="IPR001381">
    <property type="entry name" value="DHquinase_I"/>
</dbReference>
<reference evidence="6" key="3">
    <citation type="journal article" date="2011" name="PLoS ONE">
        <title>Genome sequence of a mesophilic hydrogenotrophic methanogen Methanocella paludicola, the first cultivated representative of the order Methanocellales.</title>
        <authorList>
            <person name="Sakai S."/>
            <person name="Takaki Y."/>
            <person name="Shimamura S."/>
            <person name="Sekine M."/>
            <person name="Tajima T."/>
            <person name="Kosugi H."/>
            <person name="Ichikawa N."/>
            <person name="Tasumi E."/>
            <person name="Hiraki A.T."/>
            <person name="Shimizu A."/>
            <person name="Kato Y."/>
            <person name="Nishiko R."/>
            <person name="Mori K."/>
            <person name="Fujita N."/>
            <person name="Imachi H."/>
            <person name="Takai K."/>
        </authorList>
    </citation>
    <scope>NUCLEOTIDE SEQUENCE [LARGE SCALE GENOMIC DNA]</scope>
    <source>
        <strain evidence="6">DSM 17711 / JCM 13418 / NBRC 101707 / SANAE</strain>
    </source>
</reference>
<evidence type="ECO:0000256" key="3">
    <source>
        <dbReference type="ARBA" id="ARBA00023270"/>
    </source>
</evidence>
<dbReference type="GO" id="GO:0003855">
    <property type="term" value="F:3-dehydroquinate dehydratase activity"/>
    <property type="evidence" value="ECO:0007669"/>
    <property type="project" value="UniProtKB-UniRule"/>
</dbReference>
<dbReference type="InterPro" id="IPR050146">
    <property type="entry name" value="Type-I_3-dehydroquinase"/>
</dbReference>
<dbReference type="HAMAP" id="MF_00214">
    <property type="entry name" value="AroD"/>
    <property type="match status" value="1"/>
</dbReference>